<dbReference type="PANTHER" id="PTHR38686:SF1">
    <property type="entry name" value="APOLIPOPROTEIN N-ACYLTRANSFERASE"/>
    <property type="match status" value="1"/>
</dbReference>
<evidence type="ECO:0000256" key="3">
    <source>
        <dbReference type="ARBA" id="ARBA00022679"/>
    </source>
</evidence>
<evidence type="ECO:0000313" key="11">
    <source>
        <dbReference type="Proteomes" id="UP001170379"/>
    </source>
</evidence>
<dbReference type="SUPFAM" id="SSF56317">
    <property type="entry name" value="Carbon-nitrogen hydrolase"/>
    <property type="match status" value="1"/>
</dbReference>
<comment type="catalytic activity">
    <reaction evidence="8">
        <text>N-terminal S-1,2-diacyl-sn-glyceryl-L-cysteinyl-[lipoprotein] + a glycerophospholipid = N-acyl-S-1,2-diacyl-sn-glyceryl-L-cysteinyl-[lipoprotein] + a 2-acyl-sn-glycero-3-phospholipid + H(+)</text>
        <dbReference type="Rhea" id="RHEA:48228"/>
        <dbReference type="Rhea" id="RHEA-COMP:14681"/>
        <dbReference type="Rhea" id="RHEA-COMP:14684"/>
        <dbReference type="ChEBI" id="CHEBI:15378"/>
        <dbReference type="ChEBI" id="CHEBI:136912"/>
        <dbReference type="ChEBI" id="CHEBI:140656"/>
        <dbReference type="ChEBI" id="CHEBI:140657"/>
        <dbReference type="ChEBI" id="CHEBI:140660"/>
        <dbReference type="EC" id="2.3.1.269"/>
    </reaction>
</comment>
<dbReference type="InterPro" id="IPR004563">
    <property type="entry name" value="Apolipo_AcylTrfase"/>
</dbReference>
<dbReference type="NCBIfam" id="TIGR00546">
    <property type="entry name" value="lnt"/>
    <property type="match status" value="1"/>
</dbReference>
<dbReference type="PROSITE" id="PS50263">
    <property type="entry name" value="CN_HYDROLASE"/>
    <property type="match status" value="1"/>
</dbReference>
<feature type="transmembrane region" description="Helical" evidence="8">
    <location>
        <begin position="177"/>
        <end position="202"/>
    </location>
</feature>
<gene>
    <name evidence="8 10" type="primary">lnt</name>
    <name evidence="10" type="ORF">C7K25_01940</name>
</gene>
<reference evidence="10" key="2">
    <citation type="journal article" date="2022" name="Sci. Rep.">
        <title>In silico prediction of the enzymes involved in the degradation of the herbicide molinate by Gulosibacter molinativorax ON4T.</title>
        <authorList>
            <person name="Lopes A.R."/>
            <person name="Bunin E."/>
            <person name="Viana A.T."/>
            <person name="Froufe H."/>
            <person name="Munoz-Merida A."/>
            <person name="Pinho D."/>
            <person name="Figueiredo J."/>
            <person name="Barroso C."/>
            <person name="Vaz-Moreira I."/>
            <person name="Bellanger X."/>
            <person name="Egas C."/>
            <person name="Nunes O.C."/>
        </authorList>
    </citation>
    <scope>NUCLEOTIDE SEQUENCE</scope>
    <source>
        <strain evidence="10">ON4</strain>
    </source>
</reference>
<dbReference type="Pfam" id="PF00795">
    <property type="entry name" value="CN_hydrolase"/>
    <property type="match status" value="1"/>
</dbReference>
<proteinExistence type="inferred from homology"/>
<dbReference type="CDD" id="cd07571">
    <property type="entry name" value="ALP_N-acyl_transferase"/>
    <property type="match status" value="1"/>
</dbReference>
<reference evidence="10" key="1">
    <citation type="submission" date="2018-03" db="EMBL/GenBank/DDBJ databases">
        <authorList>
            <person name="Nunes O.C."/>
            <person name="Lopes A.R."/>
            <person name="Froufe H."/>
            <person name="Munoz-Merida A."/>
            <person name="Barroso C."/>
            <person name="Egas C."/>
        </authorList>
    </citation>
    <scope>NUCLEOTIDE SEQUENCE</scope>
    <source>
        <strain evidence="10">ON4</strain>
    </source>
</reference>
<dbReference type="EC" id="2.3.1.269" evidence="8"/>
<dbReference type="Proteomes" id="UP001170379">
    <property type="component" value="Unassembled WGS sequence"/>
</dbReference>
<accession>A0ABT7C4K4</accession>
<protein>
    <recommendedName>
        <fullName evidence="8">Apolipoprotein N-acyltransferase</fullName>
        <shortName evidence="8">ALP N-acyltransferase</shortName>
        <ecNumber evidence="8">2.3.1.269</ecNumber>
    </recommendedName>
</protein>
<evidence type="ECO:0000256" key="1">
    <source>
        <dbReference type="ARBA" id="ARBA00004651"/>
    </source>
</evidence>
<dbReference type="Pfam" id="PF20154">
    <property type="entry name" value="LNT_N"/>
    <property type="match status" value="1"/>
</dbReference>
<dbReference type="InterPro" id="IPR003010">
    <property type="entry name" value="C-N_Hydrolase"/>
</dbReference>
<feature type="domain" description="CN hydrolase" evidence="9">
    <location>
        <begin position="268"/>
        <end position="516"/>
    </location>
</feature>
<comment type="caution">
    <text evidence="8">Lacks conserved residue(s) required for the propagation of feature annotation.</text>
</comment>
<dbReference type="RefSeq" id="WP_051265970.1">
    <property type="nucleotide sequence ID" value="NZ_CP028426.1"/>
</dbReference>
<comment type="subcellular location">
    <subcellularLocation>
        <location evidence="1 8">Cell membrane</location>
        <topology evidence="1 8">Multi-pass membrane protein</topology>
    </subcellularLocation>
</comment>
<feature type="transmembrane region" description="Helical" evidence="8">
    <location>
        <begin position="99"/>
        <end position="121"/>
    </location>
</feature>
<comment type="caution">
    <text evidence="10">The sequence shown here is derived from an EMBL/GenBank/DDBJ whole genome shotgun (WGS) entry which is preliminary data.</text>
</comment>
<feature type="transmembrane region" description="Helical" evidence="8">
    <location>
        <begin position="47"/>
        <end position="63"/>
    </location>
</feature>
<feature type="transmembrane region" description="Helical" evidence="8">
    <location>
        <begin position="70"/>
        <end position="93"/>
    </location>
</feature>
<comment type="pathway">
    <text evidence="8">Protein modification; lipoprotein biosynthesis (N-acyl transfer).</text>
</comment>
<keyword evidence="5 8" id="KW-1133">Transmembrane helix</keyword>
<dbReference type="EMBL" id="PXVD01000003">
    <property type="protein sequence ID" value="MDJ1370142.1"/>
    <property type="molecule type" value="Genomic_DNA"/>
</dbReference>
<dbReference type="InterPro" id="IPR036526">
    <property type="entry name" value="C-N_Hydrolase_sf"/>
</dbReference>
<dbReference type="HAMAP" id="MF_01148">
    <property type="entry name" value="Lnt"/>
    <property type="match status" value="1"/>
</dbReference>
<evidence type="ECO:0000256" key="2">
    <source>
        <dbReference type="ARBA" id="ARBA00022475"/>
    </source>
</evidence>
<dbReference type="InterPro" id="IPR045378">
    <property type="entry name" value="LNT_N"/>
</dbReference>
<sequence length="560" mass="60519">MTHTAAVQVTVLPPHAGERMTGLPRHTAMTASLAGALMLPLAFPDRGWWPLAFVGVALILWGVRGQKPGFASLLGFASGFAFYLAHVFWTSLFLGPVPWIALCTLMGFWWAAAFPLIALAYRRLPSRPGPLRAYGALPLAVASIWTLREALSSTVPYGGFAWGRLAQSQSDSPFVELVSWFGLSGLSFAMVWVCAFAIELLAGALSAARPLEVGGRRGEPRAARSRGAESRAVEPLVRVGIIALTLSLLATWPLWPTQSTGSVRILAVQGDTPGASYFIPSERGEILMAHADETFAAQDRERIDLILWPEGSVDVSPWYSETAAEVLDQVSEYIGAPLLANTVTMDGEFDAPGTHYFNTQFLWEPGAGAVSGYDKAHPIPFGEYVPDREFFMALAPDLIRLIQREYTPGTRSNVIEASGTKFGVFICYDIVDDALIRAAIDDSAEVLLAPTNNADFGMTDESGQQIATARLRAVETGRSVVQASTVGWSAAYLPSGEEIAALDWYEPGSFTAEVPTASGTTLAMSAGRHFEIFLAGLGLAFVLASPRATPREERPRRYVW</sequence>
<keyword evidence="3 8" id="KW-0808">Transferase</keyword>
<keyword evidence="4 8" id="KW-0812">Transmembrane</keyword>
<keyword evidence="11" id="KW-1185">Reference proteome</keyword>
<keyword evidence="7 8" id="KW-0012">Acyltransferase</keyword>
<evidence type="ECO:0000256" key="5">
    <source>
        <dbReference type="ARBA" id="ARBA00022989"/>
    </source>
</evidence>
<dbReference type="PANTHER" id="PTHR38686">
    <property type="entry name" value="APOLIPOPROTEIN N-ACYLTRANSFERASE"/>
    <property type="match status" value="1"/>
</dbReference>
<evidence type="ECO:0000256" key="8">
    <source>
        <dbReference type="HAMAP-Rule" id="MF_01148"/>
    </source>
</evidence>
<keyword evidence="6 8" id="KW-0472">Membrane</keyword>
<evidence type="ECO:0000256" key="7">
    <source>
        <dbReference type="ARBA" id="ARBA00023315"/>
    </source>
</evidence>
<keyword evidence="2 8" id="KW-1003">Cell membrane</keyword>
<evidence type="ECO:0000313" key="10">
    <source>
        <dbReference type="EMBL" id="MDJ1370142.1"/>
    </source>
</evidence>
<dbReference type="Gene3D" id="3.60.110.10">
    <property type="entry name" value="Carbon-nitrogen hydrolase"/>
    <property type="match status" value="1"/>
</dbReference>
<comment type="function">
    <text evidence="8">Catalyzes the phospholipid dependent N-acylation of the N-terminal cysteine of apolipoprotein, the last step in lipoprotein maturation.</text>
</comment>
<comment type="similarity">
    <text evidence="8">Belongs to the CN hydrolase family. Apolipoprotein N-acyltransferase subfamily.</text>
</comment>
<evidence type="ECO:0000256" key="6">
    <source>
        <dbReference type="ARBA" id="ARBA00023136"/>
    </source>
</evidence>
<evidence type="ECO:0000259" key="9">
    <source>
        <dbReference type="PROSITE" id="PS50263"/>
    </source>
</evidence>
<name>A0ABT7C4K4_9MICO</name>
<organism evidence="10 11">
    <name type="scientific">Gulosibacter molinativorax</name>
    <dbReference type="NCBI Taxonomy" id="256821"/>
    <lineage>
        <taxon>Bacteria</taxon>
        <taxon>Bacillati</taxon>
        <taxon>Actinomycetota</taxon>
        <taxon>Actinomycetes</taxon>
        <taxon>Micrococcales</taxon>
        <taxon>Microbacteriaceae</taxon>
        <taxon>Gulosibacter</taxon>
    </lineage>
</organism>
<evidence type="ECO:0000256" key="4">
    <source>
        <dbReference type="ARBA" id="ARBA00022692"/>
    </source>
</evidence>